<dbReference type="RefSeq" id="XP_008711952.1">
    <property type="nucleotide sequence ID" value="XM_008713730.1"/>
</dbReference>
<dbReference type="InParanoid" id="W2SF28"/>
<dbReference type="GeneID" id="19968771"/>
<dbReference type="eggNOG" id="ENOG502T4FI">
    <property type="taxonomic scope" value="Eukaryota"/>
</dbReference>
<name>W2SF28_CYPE1</name>
<gene>
    <name evidence="2" type="ORF">HMPREF1541_01432</name>
</gene>
<feature type="region of interest" description="Disordered" evidence="1">
    <location>
        <begin position="152"/>
        <end position="178"/>
    </location>
</feature>
<proteinExistence type="predicted"/>
<reference evidence="2 3" key="1">
    <citation type="submission" date="2013-03" db="EMBL/GenBank/DDBJ databases">
        <title>The Genome Sequence of Phialophora europaea CBS 101466.</title>
        <authorList>
            <consortium name="The Broad Institute Genomics Platform"/>
            <person name="Cuomo C."/>
            <person name="de Hoog S."/>
            <person name="Gorbushina A."/>
            <person name="Walker B."/>
            <person name="Young S.K."/>
            <person name="Zeng Q."/>
            <person name="Gargeya S."/>
            <person name="Fitzgerald M."/>
            <person name="Haas B."/>
            <person name="Abouelleil A."/>
            <person name="Allen A.W."/>
            <person name="Alvarado L."/>
            <person name="Arachchi H.M."/>
            <person name="Berlin A.M."/>
            <person name="Chapman S.B."/>
            <person name="Gainer-Dewar J."/>
            <person name="Goldberg J."/>
            <person name="Griggs A."/>
            <person name="Gujja S."/>
            <person name="Hansen M."/>
            <person name="Howarth C."/>
            <person name="Imamovic A."/>
            <person name="Ireland A."/>
            <person name="Larimer J."/>
            <person name="McCowan C."/>
            <person name="Murphy C."/>
            <person name="Pearson M."/>
            <person name="Poon T.W."/>
            <person name="Priest M."/>
            <person name="Roberts A."/>
            <person name="Saif S."/>
            <person name="Shea T."/>
            <person name="Sisk P."/>
            <person name="Sykes S."/>
            <person name="Wortman J."/>
            <person name="Nusbaum C."/>
            <person name="Birren B."/>
        </authorList>
    </citation>
    <scope>NUCLEOTIDE SEQUENCE [LARGE SCALE GENOMIC DNA]</scope>
    <source>
        <strain evidence="2 3">CBS 101466</strain>
    </source>
</reference>
<keyword evidence="3" id="KW-1185">Reference proteome</keyword>
<dbReference type="HOGENOM" id="CLU_391806_0_0_1"/>
<evidence type="ECO:0000313" key="2">
    <source>
        <dbReference type="EMBL" id="ETN47240.1"/>
    </source>
</evidence>
<dbReference type="Proteomes" id="UP000030752">
    <property type="component" value="Unassembled WGS sequence"/>
</dbReference>
<dbReference type="VEuPathDB" id="FungiDB:HMPREF1541_01432"/>
<evidence type="ECO:0000313" key="3">
    <source>
        <dbReference type="Proteomes" id="UP000030752"/>
    </source>
</evidence>
<protein>
    <submittedName>
        <fullName evidence="2">Uncharacterized protein</fullName>
    </submittedName>
</protein>
<feature type="region of interest" description="Disordered" evidence="1">
    <location>
        <begin position="255"/>
        <end position="288"/>
    </location>
</feature>
<dbReference type="EMBL" id="KB822711">
    <property type="protein sequence ID" value="ETN47240.1"/>
    <property type="molecule type" value="Genomic_DNA"/>
</dbReference>
<evidence type="ECO:0000256" key="1">
    <source>
        <dbReference type="SAM" id="MobiDB-lite"/>
    </source>
</evidence>
<organism evidence="2 3">
    <name type="scientific">Cyphellophora europaea (strain CBS 101466)</name>
    <name type="common">Phialophora europaea</name>
    <dbReference type="NCBI Taxonomy" id="1220924"/>
    <lineage>
        <taxon>Eukaryota</taxon>
        <taxon>Fungi</taxon>
        <taxon>Dikarya</taxon>
        <taxon>Ascomycota</taxon>
        <taxon>Pezizomycotina</taxon>
        <taxon>Eurotiomycetes</taxon>
        <taxon>Chaetothyriomycetidae</taxon>
        <taxon>Chaetothyriales</taxon>
        <taxon>Cyphellophoraceae</taxon>
        <taxon>Cyphellophora</taxon>
    </lineage>
</organism>
<dbReference type="OrthoDB" id="3927969at2759"/>
<accession>W2SF28</accession>
<feature type="compositionally biased region" description="Polar residues" evidence="1">
    <location>
        <begin position="160"/>
        <end position="178"/>
    </location>
</feature>
<dbReference type="AlphaFoldDB" id="W2SF28"/>
<sequence length="704" mass="79874">MGCKRKRSKRNAALGSSTRRGKIWLDHIVDELLSYLDSEVAFLDPASETARERQFDDIDEELAQHLNYTRDDGKNSLDQVRNFSAKQVRAKLPRLYATRRRDVRSDDDWTVIYREGSNCIEWPVNSEREARIARRSKEIKHAWRMHFLHSPRKTRADSQIRGTPQNSPRRASRAPVNTTRFHGRMEGSSMASSHPLRQKRTIDESHHVKLLPFAHRTQLSFQVLDTESLATDGDGSAFIKVENVTQTPPLLLPRISNNEVEQDTPALRDSQDPSESEPEAFNTPLRGLSPVTCGNAASNKIIDRSRPSLVLMERLQEVEKELQTVKKDAALTIDFWKANYCKANDERAKFMKSKSALVVKLGNLRETGSNLSIDDLVNCQAVVDQLLDERDSQKCVQSLRCSTDTQPDDETMARVSKLMQDIGHRLESTLKNVKFTTVSGLRTLPQDHPLGSLFEQAFGIEWKSRGSVDLLERWYDRPWSRRYTLLTLAGAALACWVFRQTQADVVFDRYQGVATQSPTNRYREAIQLVAQNDPSFARAIDLVVHKRMTEEHSYEYFQRNKADDLARKLQHALAPLCQLSPCDEEETDGDAEVDEYAFGQLSDVFFGALDVQCRLVLTGWRYECAWYEPGAAFDKNTMTPYKVQDAGAADTSTVRLTLLPGIIHIPNSKVNADFGGFAERRRTGNEEVVCLVRSVVLRGSAGLH</sequence>